<dbReference type="RefSeq" id="WP_147867489.1">
    <property type="nucleotide sequence ID" value="NZ_CP036264.1"/>
</dbReference>
<dbReference type="GO" id="GO:0015074">
    <property type="term" value="P:DNA integration"/>
    <property type="evidence" value="ECO:0007669"/>
    <property type="project" value="InterPro"/>
</dbReference>
<accession>A0A5B9M9L8</accession>
<feature type="domain" description="Tyr recombinase" evidence="2">
    <location>
        <begin position="181"/>
        <end position="409"/>
    </location>
</feature>
<dbReference type="CDD" id="cd00397">
    <property type="entry name" value="DNA_BRE_C"/>
    <property type="match status" value="1"/>
</dbReference>
<keyword evidence="4" id="KW-1185">Reference proteome</keyword>
<dbReference type="SUPFAM" id="SSF56349">
    <property type="entry name" value="DNA breaking-rejoining enzymes"/>
    <property type="match status" value="1"/>
</dbReference>
<evidence type="ECO:0000313" key="3">
    <source>
        <dbReference type="EMBL" id="QEF97882.1"/>
    </source>
</evidence>
<protein>
    <submittedName>
        <fullName evidence="3">Site-specific tyrosine recombinase XerC</fullName>
    </submittedName>
</protein>
<dbReference type="GO" id="GO:0003677">
    <property type="term" value="F:DNA binding"/>
    <property type="evidence" value="ECO:0007669"/>
    <property type="project" value="InterPro"/>
</dbReference>
<evidence type="ECO:0000313" key="4">
    <source>
        <dbReference type="Proteomes" id="UP000321353"/>
    </source>
</evidence>
<dbReference type="InterPro" id="IPR002104">
    <property type="entry name" value="Integrase_catalytic"/>
</dbReference>
<dbReference type="InterPro" id="IPR011010">
    <property type="entry name" value="DNA_brk_join_enz"/>
</dbReference>
<sequence>MPRLTKSLPKYCKHKASGQAVVTIDSKDHYLGPHGSKTSIAEYDRLMAEYLSNGRSRPLQDHETVKVAQVILKYWRHAERYYVKNGKQTQEAHAIKTVLRPVRRLYGQQPVTNFGPLALKAIRDEWIRAGHSRGTINKNVQRIVRVFRWAASEELIPVEIPQALSMVPGLKKGRTEARESKPVQPIDLGIVERTMEHLCGVVRDMIRLQLLTGMRPAEVCSVRPVDIDRRNDVWEYRPDGHKTEHHGRERIVYVGPEGQALLSRYLLRPDDAYCFSPRDAVKQQNEAKHAARVTPLNQGSRPGYCHAGLAGKKARRPPREKYDTNSYRRAIHRACDAAFPPEEPLEGDALKIWQSEHRWSPNRLRHTRGTEVRKQFGLEAAQVILGHAAANVTEIYAERDAEKARDVVRKTG</sequence>
<dbReference type="PANTHER" id="PTHR30349">
    <property type="entry name" value="PHAGE INTEGRASE-RELATED"/>
    <property type="match status" value="1"/>
</dbReference>
<evidence type="ECO:0000259" key="2">
    <source>
        <dbReference type="PROSITE" id="PS51898"/>
    </source>
</evidence>
<dbReference type="InterPro" id="IPR050090">
    <property type="entry name" value="Tyrosine_recombinase_XerCD"/>
</dbReference>
<name>A0A5B9M9L8_9BACT</name>
<proteinExistence type="predicted"/>
<dbReference type="InterPro" id="IPR013762">
    <property type="entry name" value="Integrase-like_cat_sf"/>
</dbReference>
<keyword evidence="1" id="KW-0233">DNA recombination</keyword>
<reference evidence="3 4" key="1">
    <citation type="submission" date="2019-02" db="EMBL/GenBank/DDBJ databases">
        <title>Planctomycetal bacteria perform biofilm scaping via a novel small molecule.</title>
        <authorList>
            <person name="Jeske O."/>
            <person name="Boedeker C."/>
            <person name="Wiegand S."/>
            <person name="Breitling P."/>
            <person name="Kallscheuer N."/>
            <person name="Jogler M."/>
            <person name="Rohde M."/>
            <person name="Petersen J."/>
            <person name="Medema M.H."/>
            <person name="Surup F."/>
            <person name="Jogler C."/>
        </authorList>
    </citation>
    <scope>NUCLEOTIDE SEQUENCE [LARGE SCALE GENOMIC DNA]</scope>
    <source>
        <strain evidence="3 4">Mal15</strain>
    </source>
</reference>
<gene>
    <name evidence="3" type="ORF">Mal15_19280</name>
</gene>
<dbReference type="EMBL" id="CP036264">
    <property type="protein sequence ID" value="QEF97882.1"/>
    <property type="molecule type" value="Genomic_DNA"/>
</dbReference>
<dbReference type="AlphaFoldDB" id="A0A5B9M9L8"/>
<dbReference type="PROSITE" id="PS51898">
    <property type="entry name" value="TYR_RECOMBINASE"/>
    <property type="match status" value="1"/>
</dbReference>
<dbReference type="PANTHER" id="PTHR30349:SF64">
    <property type="entry name" value="PROPHAGE INTEGRASE INTD-RELATED"/>
    <property type="match status" value="1"/>
</dbReference>
<evidence type="ECO:0000256" key="1">
    <source>
        <dbReference type="ARBA" id="ARBA00023172"/>
    </source>
</evidence>
<dbReference type="GO" id="GO:0006310">
    <property type="term" value="P:DNA recombination"/>
    <property type="evidence" value="ECO:0007669"/>
    <property type="project" value="UniProtKB-KW"/>
</dbReference>
<dbReference type="KEGG" id="smam:Mal15_19280"/>
<dbReference type="Proteomes" id="UP000321353">
    <property type="component" value="Chromosome"/>
</dbReference>
<dbReference type="Gene3D" id="1.10.443.10">
    <property type="entry name" value="Intergrase catalytic core"/>
    <property type="match status" value="1"/>
</dbReference>
<organism evidence="3 4">
    <name type="scientific">Stieleria maiorica</name>
    <dbReference type="NCBI Taxonomy" id="2795974"/>
    <lineage>
        <taxon>Bacteria</taxon>
        <taxon>Pseudomonadati</taxon>
        <taxon>Planctomycetota</taxon>
        <taxon>Planctomycetia</taxon>
        <taxon>Pirellulales</taxon>
        <taxon>Pirellulaceae</taxon>
        <taxon>Stieleria</taxon>
    </lineage>
</organism>